<name>A0A0U5GJA5_ASPCI</name>
<dbReference type="PANTHER" id="PTHR39596">
    <property type="match status" value="1"/>
</dbReference>
<dbReference type="STRING" id="454130.A0A0U5GJA5"/>
<dbReference type="OrthoDB" id="2426273at2759"/>
<evidence type="ECO:0000313" key="1">
    <source>
        <dbReference type="EMBL" id="CEL10984.1"/>
    </source>
</evidence>
<dbReference type="AlphaFoldDB" id="A0A0U5GJA5"/>
<dbReference type="PANTHER" id="PTHR39596:SF3">
    <property type="entry name" value="HETEROKARYON INCOMPATIBILITY DOMAIN-CONTAINING PROTEIN"/>
    <property type="match status" value="1"/>
</dbReference>
<dbReference type="OMA" id="CMATIID"/>
<gene>
    <name evidence="1" type="ORF">ASPCAL14091</name>
</gene>
<dbReference type="Proteomes" id="UP000054771">
    <property type="component" value="Unassembled WGS sequence"/>
</dbReference>
<reference evidence="2" key="1">
    <citation type="journal article" date="2016" name="Genome Announc.">
        <title>Draft genome sequences of fungus Aspergillus calidoustus.</title>
        <authorList>
            <person name="Horn F."/>
            <person name="Linde J."/>
            <person name="Mattern D.J."/>
            <person name="Walther G."/>
            <person name="Guthke R."/>
            <person name="Scherlach K."/>
            <person name="Martin K."/>
            <person name="Brakhage A.A."/>
            <person name="Petzke L."/>
            <person name="Valiante V."/>
        </authorList>
    </citation>
    <scope>NUCLEOTIDE SEQUENCE [LARGE SCALE GENOMIC DNA]</scope>
    <source>
        <strain evidence="2">SF006504</strain>
    </source>
</reference>
<evidence type="ECO:0008006" key="3">
    <source>
        <dbReference type="Google" id="ProtNLM"/>
    </source>
</evidence>
<keyword evidence="2" id="KW-1185">Reference proteome</keyword>
<accession>A0A0U5GJA5</accession>
<protein>
    <recommendedName>
        <fullName evidence="3">Heterokaryon incompatibility domain-containing protein</fullName>
    </recommendedName>
</protein>
<evidence type="ECO:0000313" key="2">
    <source>
        <dbReference type="Proteomes" id="UP000054771"/>
    </source>
</evidence>
<dbReference type="EMBL" id="CDMC01000022">
    <property type="protein sequence ID" value="CEL10984.1"/>
    <property type="molecule type" value="Genomic_DNA"/>
</dbReference>
<proteinExistence type="predicted"/>
<sequence length="817" mass="92689">MEHLPLPTGVSHFITAPYEAPPSEWFTRNHSFLSYPAHRGYSEENLRGGDDVCQEDLDDPEGFWKHSDKQLAKVEQFFQTWLFFGLAIDVLSVGDVAVTTEDFLKSAAVGKARIVDTSKLPALLVRWEKNIQRKQGQGDIYLALHACFEKAAEILDRFCRIPSPSSSDERALFPLNTTKPRPWPVRDEISTTCIALVCTLRQAAIRACGVELQIDSTGVWPVHARSAILARRLGRKHCVADVTTILKQLPVDGHYFLAGSGGLDAEELDHHASCERPHCLYDYDGQMYVTRHTGDQYHVEGRCPEEVKYGWHLGPERGQKDWVDAVRKILGRKDKDAIPIALWNKGRKEIWSVEYHCDGTRKPDYVAISHVWAQGKGNPKGNALPLCQMEKIQRLVEGVTWEGRKEVPENPYHSNGVGFWMDTLCVPPSGMDKALNTKAIASMRHVYANAKAVLVLDDWIEQIRYDSSTPLEVIARIYTSYWHKRLWTHQEGFLPQALWFQFADRAVGVKEISTRLDEYRALLQCQGMHPGWPLAANATLVQVYSGLPELFKGIKPEDKWRTYPLLAMSMSERKTSRLADEIICLATIIDIPLDDFFEIPAKPDDALAGQRRMGLFLQKLGRFDSGTIFNNYPRLEKPGYRWAPRSLLNLRTADLAPSEPGWPNPDAPFEAIWDFEASREEWGLRVKYHGFIISFTDKRPSLTAAERGCAIRCEEVGDSWMAVEGWWFVVQLPPNDVEWRMHQEYAVILSRVPDPQNKGQRVPAAVASVEASRSDGGERHLVAHESIATVWVQETAPDWVDQFEKPLLSSVTEWVVT</sequence>
<organism evidence="1 2">
    <name type="scientific">Aspergillus calidoustus</name>
    <dbReference type="NCBI Taxonomy" id="454130"/>
    <lineage>
        <taxon>Eukaryota</taxon>
        <taxon>Fungi</taxon>
        <taxon>Dikarya</taxon>
        <taxon>Ascomycota</taxon>
        <taxon>Pezizomycotina</taxon>
        <taxon>Eurotiomycetes</taxon>
        <taxon>Eurotiomycetidae</taxon>
        <taxon>Eurotiales</taxon>
        <taxon>Aspergillaceae</taxon>
        <taxon>Aspergillus</taxon>
        <taxon>Aspergillus subgen. Nidulantes</taxon>
    </lineage>
</organism>